<dbReference type="AlphaFoldDB" id="A0AAV6V5B8"/>
<accession>A0AAV6V5B8</accession>
<proteinExistence type="predicted"/>
<sequence length="87" mass="9767">MEDPFYKIHSSNTVYPKDLSNLFDESLMDMDLPYLQKKALDIVIEVSQQEADALAKATVKQAVYFVAPVSFGKSDCLKLQGCLLYVS</sequence>
<gene>
    <name evidence="1" type="ORF">JTE90_026834</name>
</gene>
<dbReference type="EMBL" id="JAFNEN010000152">
    <property type="protein sequence ID" value="KAG8191802.1"/>
    <property type="molecule type" value="Genomic_DNA"/>
</dbReference>
<evidence type="ECO:0000313" key="1">
    <source>
        <dbReference type="EMBL" id="KAG8191802.1"/>
    </source>
</evidence>
<dbReference type="Proteomes" id="UP000827092">
    <property type="component" value="Unassembled WGS sequence"/>
</dbReference>
<comment type="caution">
    <text evidence="1">The sequence shown here is derived from an EMBL/GenBank/DDBJ whole genome shotgun (WGS) entry which is preliminary data.</text>
</comment>
<protein>
    <submittedName>
        <fullName evidence="1">Uncharacterized protein</fullName>
    </submittedName>
</protein>
<name>A0AAV6V5B8_9ARAC</name>
<evidence type="ECO:0000313" key="2">
    <source>
        <dbReference type="Proteomes" id="UP000827092"/>
    </source>
</evidence>
<keyword evidence="2" id="KW-1185">Reference proteome</keyword>
<organism evidence="1 2">
    <name type="scientific">Oedothorax gibbosus</name>
    <dbReference type="NCBI Taxonomy" id="931172"/>
    <lineage>
        <taxon>Eukaryota</taxon>
        <taxon>Metazoa</taxon>
        <taxon>Ecdysozoa</taxon>
        <taxon>Arthropoda</taxon>
        <taxon>Chelicerata</taxon>
        <taxon>Arachnida</taxon>
        <taxon>Araneae</taxon>
        <taxon>Araneomorphae</taxon>
        <taxon>Entelegynae</taxon>
        <taxon>Araneoidea</taxon>
        <taxon>Linyphiidae</taxon>
        <taxon>Erigoninae</taxon>
        <taxon>Oedothorax</taxon>
    </lineage>
</organism>
<reference evidence="1 2" key="1">
    <citation type="journal article" date="2022" name="Nat. Ecol. Evol.">
        <title>A masculinizing supergene underlies an exaggerated male reproductive morph in a spider.</title>
        <authorList>
            <person name="Hendrickx F."/>
            <person name="De Corte Z."/>
            <person name="Sonet G."/>
            <person name="Van Belleghem S.M."/>
            <person name="Kostlbacher S."/>
            <person name="Vangestel C."/>
        </authorList>
    </citation>
    <scope>NUCLEOTIDE SEQUENCE [LARGE SCALE GENOMIC DNA]</scope>
    <source>
        <strain evidence="1">W744_W776</strain>
    </source>
</reference>